<organism evidence="1 2">
    <name type="scientific">Caenorhabditis angaria</name>
    <dbReference type="NCBI Taxonomy" id="860376"/>
    <lineage>
        <taxon>Eukaryota</taxon>
        <taxon>Metazoa</taxon>
        <taxon>Ecdysozoa</taxon>
        <taxon>Nematoda</taxon>
        <taxon>Chromadorea</taxon>
        <taxon>Rhabditida</taxon>
        <taxon>Rhabditina</taxon>
        <taxon>Rhabditomorpha</taxon>
        <taxon>Rhabditoidea</taxon>
        <taxon>Rhabditidae</taxon>
        <taxon>Peloderinae</taxon>
        <taxon>Caenorhabditis</taxon>
    </lineage>
</organism>
<gene>
    <name evidence="1" type="ORF">CAMP_LOCUS313</name>
</gene>
<dbReference type="AlphaFoldDB" id="A0A9P1MS24"/>
<dbReference type="Proteomes" id="UP001152747">
    <property type="component" value="Unassembled WGS sequence"/>
</dbReference>
<evidence type="ECO:0000313" key="1">
    <source>
        <dbReference type="EMBL" id="CAI5437676.1"/>
    </source>
</evidence>
<dbReference type="EMBL" id="CANHGI010000001">
    <property type="protein sequence ID" value="CAI5437676.1"/>
    <property type="molecule type" value="Genomic_DNA"/>
</dbReference>
<evidence type="ECO:0000313" key="2">
    <source>
        <dbReference type="Proteomes" id="UP001152747"/>
    </source>
</evidence>
<dbReference type="OrthoDB" id="5860902at2759"/>
<reference evidence="1" key="1">
    <citation type="submission" date="2022-11" db="EMBL/GenBank/DDBJ databases">
        <authorList>
            <person name="Kikuchi T."/>
        </authorList>
    </citation>
    <scope>NUCLEOTIDE SEQUENCE</scope>
    <source>
        <strain evidence="1">PS1010</strain>
    </source>
</reference>
<comment type="caution">
    <text evidence="1">The sequence shown here is derived from an EMBL/GenBank/DDBJ whole genome shotgun (WGS) entry which is preliminary data.</text>
</comment>
<proteinExistence type="predicted"/>
<accession>A0A9P1MS24</accession>
<sequence>MEWRNDVLSFSGFDYGVALKNNENKFDQLSEIQEISEDEISRKSENVERDKYLRTTYISSLSDEIAESTAIEPNLSIEENAKKEKANTKRLDFEAINERAVENLYFRNVEQAEKKLTMISQMRNKWRKAESMEI</sequence>
<keyword evidence="2" id="KW-1185">Reference proteome</keyword>
<name>A0A9P1MS24_9PELO</name>
<protein>
    <submittedName>
        <fullName evidence="1">Uncharacterized protein</fullName>
    </submittedName>
</protein>